<dbReference type="Pfam" id="PF05120">
    <property type="entry name" value="GvpG"/>
    <property type="match status" value="1"/>
</dbReference>
<feature type="region of interest" description="Disordered" evidence="1">
    <location>
        <begin position="72"/>
        <end position="119"/>
    </location>
</feature>
<dbReference type="EMBL" id="JAFFZM010000006">
    <property type="protein sequence ID" value="MBO8199044.1"/>
    <property type="molecule type" value="Genomic_DNA"/>
</dbReference>
<organism evidence="2 3">
    <name type="scientific">Streptomyces smyrnaeus</name>
    <dbReference type="NCBI Taxonomy" id="1387713"/>
    <lineage>
        <taxon>Bacteria</taxon>
        <taxon>Bacillati</taxon>
        <taxon>Actinomycetota</taxon>
        <taxon>Actinomycetes</taxon>
        <taxon>Kitasatosporales</taxon>
        <taxon>Streptomycetaceae</taxon>
        <taxon>Streptomyces</taxon>
    </lineage>
</organism>
<dbReference type="Proteomes" id="UP000721954">
    <property type="component" value="Unassembled WGS sequence"/>
</dbReference>
<gene>
    <name evidence="2" type="ORF">JW613_12095</name>
</gene>
<reference evidence="2 3" key="1">
    <citation type="submission" date="2021-02" db="EMBL/GenBank/DDBJ databases">
        <title>Streptomyces spirodelae sp. nov., isolated from duckweed.</title>
        <authorList>
            <person name="Saimee Y."/>
            <person name="Duangmal K."/>
        </authorList>
    </citation>
    <scope>NUCLEOTIDE SEQUENCE [LARGE SCALE GENOMIC DNA]</scope>
    <source>
        <strain evidence="2 3">DSM 42105</strain>
    </source>
</reference>
<keyword evidence="3" id="KW-1185">Reference proteome</keyword>
<sequence>MGLFSGVLLLPLAPVRGVEWVADRLLEAAERELCDPATLRARLGELNRAYEEGELSEEEFEQEEERLLDQLEQSAPLVGPTAMTRTRVRTLTDEDARDPGAVPRDSATDQDRPSSRDQS</sequence>
<dbReference type="GeneID" id="96259355"/>
<protein>
    <submittedName>
        <fullName evidence="2">Gas vesicle protein GvpG</fullName>
    </submittedName>
</protein>
<evidence type="ECO:0000256" key="1">
    <source>
        <dbReference type="SAM" id="MobiDB-lite"/>
    </source>
</evidence>
<accession>A0ABS3XUL7</accession>
<dbReference type="RefSeq" id="WP_209210802.1">
    <property type="nucleotide sequence ID" value="NZ_JAFFZM010000006.1"/>
</dbReference>
<feature type="compositionally biased region" description="Basic and acidic residues" evidence="1">
    <location>
        <begin position="106"/>
        <end position="119"/>
    </location>
</feature>
<evidence type="ECO:0000313" key="3">
    <source>
        <dbReference type="Proteomes" id="UP000721954"/>
    </source>
</evidence>
<evidence type="ECO:0000313" key="2">
    <source>
        <dbReference type="EMBL" id="MBO8199044.1"/>
    </source>
</evidence>
<dbReference type="InterPro" id="IPR007804">
    <property type="entry name" value="GvpG"/>
</dbReference>
<name>A0ABS3XUL7_9ACTN</name>
<comment type="caution">
    <text evidence="2">The sequence shown here is derived from an EMBL/GenBank/DDBJ whole genome shotgun (WGS) entry which is preliminary data.</text>
</comment>
<proteinExistence type="predicted"/>